<feature type="active site" description="Proton donor" evidence="7">
    <location>
        <position position="346"/>
    </location>
</feature>
<comment type="pathway">
    <text evidence="1 7 8">Carbohydrate degradation; glycolysis; D-glyceraldehyde 3-phosphate and glycerone phosphate from D-glucose: step 2/4.</text>
</comment>
<dbReference type="InterPro" id="IPR046348">
    <property type="entry name" value="SIS_dom_sf"/>
</dbReference>
<feature type="active site" evidence="7">
    <location>
        <position position="489"/>
    </location>
</feature>
<keyword evidence="10" id="KW-1185">Reference proteome</keyword>
<dbReference type="InterPro" id="IPR035482">
    <property type="entry name" value="SIS_PGI_2"/>
</dbReference>
<dbReference type="HAMAP" id="MF_00473">
    <property type="entry name" value="G6P_isomerase"/>
    <property type="match status" value="1"/>
</dbReference>
<gene>
    <name evidence="7 9" type="primary">pgi</name>
    <name evidence="9" type="ORF">GCM10011312_18760</name>
</gene>
<keyword evidence="5 7" id="KW-0413">Isomerase</keyword>
<name>A0A8J2Y9Z7_9FLAO</name>
<evidence type="ECO:0000313" key="10">
    <source>
        <dbReference type="Proteomes" id="UP000652231"/>
    </source>
</evidence>
<dbReference type="PRINTS" id="PR00662">
    <property type="entry name" value="G6PISOMERASE"/>
</dbReference>
<dbReference type="SUPFAM" id="SSF53697">
    <property type="entry name" value="SIS domain"/>
    <property type="match status" value="1"/>
</dbReference>
<organism evidence="9 10">
    <name type="scientific">Planktosalinus lacus</name>
    <dbReference type="NCBI Taxonomy" id="1526573"/>
    <lineage>
        <taxon>Bacteria</taxon>
        <taxon>Pseudomonadati</taxon>
        <taxon>Bacteroidota</taxon>
        <taxon>Flavobacteriia</taxon>
        <taxon>Flavobacteriales</taxon>
        <taxon>Flavobacteriaceae</taxon>
        <taxon>Planktosalinus</taxon>
    </lineage>
</organism>
<evidence type="ECO:0000256" key="1">
    <source>
        <dbReference type="ARBA" id="ARBA00004926"/>
    </source>
</evidence>
<dbReference type="EMBL" id="BMGK01000007">
    <property type="protein sequence ID" value="GGD95347.1"/>
    <property type="molecule type" value="Genomic_DNA"/>
</dbReference>
<feature type="active site" evidence="7">
    <location>
        <position position="377"/>
    </location>
</feature>
<comment type="function">
    <text evidence="7">Catalyzes the reversible isomerization of glucose-6-phosphate to fructose-6-phosphate.</text>
</comment>
<sequence length="521" mass="58801">MSLPKVNPVTTNAWTALNKHFAEIKDSKMQQFFSEDSRRAQKYSISWEDFYFDYSKNRITDKTLELLLQLAEEVKLGDAIEAQFSGEQINETEGRAVLHTALRDFKNLPNEVSTTLQKMKQFSESVISGKLKGHTGKAFTDVVNIGIGGSDLGPDMVTEALAYYKNHLNVHFMSNVDGDHVQETLKKLDRETTLFIVVSKSFTTQETLTNAETVRNWFLKTVDKEAVSKHFVAVSTNLGAIEKFGIHRDHIFPMWDWVGGRFSLWGTVGLSICFAVGYANFEKLLKGASQMDIHFKSASFDKNIPVILALLSVWYNNFFKSETEAVVPYSQYLSKLIPYLQQAVMESNGKQVDRNGHPVTYETGTIVWGSTGTNAQHAFFQLLHQGTKLIPVDFIAFAKALHKQDQHQEILLANCFAQSEAFLNGTVGEEIENPYRFFDGNRPSNTILIKQLTPENLGALIALYEHKLFVQGVIWNIFSFDQWGVELGKKLATGTLDYLRDTSSQEQHPSTLAMINFSKKG</sequence>
<keyword evidence="4 7" id="KW-0324">Glycolysis</keyword>
<evidence type="ECO:0000256" key="2">
    <source>
        <dbReference type="ARBA" id="ARBA00006604"/>
    </source>
</evidence>
<dbReference type="PANTHER" id="PTHR11469:SF1">
    <property type="entry name" value="GLUCOSE-6-PHOSPHATE ISOMERASE"/>
    <property type="match status" value="1"/>
</dbReference>
<dbReference type="GO" id="GO:0051156">
    <property type="term" value="P:glucose 6-phosphate metabolic process"/>
    <property type="evidence" value="ECO:0007669"/>
    <property type="project" value="TreeGrafter"/>
</dbReference>
<reference evidence="9" key="1">
    <citation type="journal article" date="2014" name="Int. J. Syst. Evol. Microbiol.">
        <title>Complete genome sequence of Corynebacterium casei LMG S-19264T (=DSM 44701T), isolated from a smear-ripened cheese.</title>
        <authorList>
            <consortium name="US DOE Joint Genome Institute (JGI-PGF)"/>
            <person name="Walter F."/>
            <person name="Albersmeier A."/>
            <person name="Kalinowski J."/>
            <person name="Ruckert C."/>
        </authorList>
    </citation>
    <scope>NUCLEOTIDE SEQUENCE</scope>
    <source>
        <strain evidence="9">CGMCC 1.12924</strain>
    </source>
</reference>
<dbReference type="RefSeq" id="WP_188441858.1">
    <property type="nucleotide sequence ID" value="NZ_BMGK01000007.1"/>
</dbReference>
<accession>A0A8J2Y9Z7</accession>
<evidence type="ECO:0000313" key="9">
    <source>
        <dbReference type="EMBL" id="GGD95347.1"/>
    </source>
</evidence>
<dbReference type="CDD" id="cd05015">
    <property type="entry name" value="SIS_PGI_1"/>
    <property type="match status" value="1"/>
</dbReference>
<dbReference type="GO" id="GO:0004347">
    <property type="term" value="F:glucose-6-phosphate isomerase activity"/>
    <property type="evidence" value="ECO:0007669"/>
    <property type="project" value="UniProtKB-UniRule"/>
</dbReference>
<dbReference type="PROSITE" id="PS00174">
    <property type="entry name" value="P_GLUCOSE_ISOMERASE_2"/>
    <property type="match status" value="1"/>
</dbReference>
<dbReference type="GO" id="GO:0005829">
    <property type="term" value="C:cytosol"/>
    <property type="evidence" value="ECO:0007669"/>
    <property type="project" value="TreeGrafter"/>
</dbReference>
<dbReference type="InterPro" id="IPR035476">
    <property type="entry name" value="SIS_PGI_1"/>
</dbReference>
<comment type="similarity">
    <text evidence="2 7 8">Belongs to the GPI family.</text>
</comment>
<evidence type="ECO:0000256" key="6">
    <source>
        <dbReference type="ARBA" id="ARBA00029321"/>
    </source>
</evidence>
<dbReference type="GO" id="GO:0097367">
    <property type="term" value="F:carbohydrate derivative binding"/>
    <property type="evidence" value="ECO:0007669"/>
    <property type="project" value="InterPro"/>
</dbReference>
<dbReference type="InterPro" id="IPR023096">
    <property type="entry name" value="G6P_Isomerase_C"/>
</dbReference>
<dbReference type="UniPathway" id="UPA00138"/>
<protein>
    <recommendedName>
        <fullName evidence="7">Glucose-6-phosphate isomerase</fullName>
        <shortName evidence="7">GPI</shortName>
        <ecNumber evidence="7">5.3.1.9</ecNumber>
    </recommendedName>
    <alternativeName>
        <fullName evidence="7">Phosphoglucose isomerase</fullName>
        <shortName evidence="7">PGI</shortName>
    </alternativeName>
    <alternativeName>
        <fullName evidence="7">Phosphohexose isomerase</fullName>
        <shortName evidence="7">PHI</shortName>
    </alternativeName>
</protein>
<dbReference type="PROSITE" id="PS51463">
    <property type="entry name" value="P_GLUCOSE_ISOMERASE_3"/>
    <property type="match status" value="1"/>
</dbReference>
<evidence type="ECO:0000256" key="8">
    <source>
        <dbReference type="RuleBase" id="RU000612"/>
    </source>
</evidence>
<dbReference type="PANTHER" id="PTHR11469">
    <property type="entry name" value="GLUCOSE-6-PHOSPHATE ISOMERASE"/>
    <property type="match status" value="1"/>
</dbReference>
<dbReference type="CDD" id="cd05016">
    <property type="entry name" value="SIS_PGI_2"/>
    <property type="match status" value="1"/>
</dbReference>
<dbReference type="InterPro" id="IPR018189">
    <property type="entry name" value="Phosphoglucose_isomerase_CS"/>
</dbReference>
<evidence type="ECO:0000256" key="7">
    <source>
        <dbReference type="HAMAP-Rule" id="MF_00473"/>
    </source>
</evidence>
<dbReference type="PROSITE" id="PS00765">
    <property type="entry name" value="P_GLUCOSE_ISOMERASE_1"/>
    <property type="match status" value="1"/>
</dbReference>
<dbReference type="Gene3D" id="3.40.50.10490">
    <property type="entry name" value="Glucose-6-phosphate isomerase like protein, domain 1"/>
    <property type="match status" value="2"/>
</dbReference>
<dbReference type="Gene3D" id="1.10.1390.10">
    <property type="match status" value="1"/>
</dbReference>
<dbReference type="InterPro" id="IPR001672">
    <property type="entry name" value="G6P_Isomerase"/>
</dbReference>
<comment type="caution">
    <text evidence="9">The sequence shown here is derived from an EMBL/GenBank/DDBJ whole genome shotgun (WGS) entry which is preliminary data.</text>
</comment>
<proteinExistence type="inferred from homology"/>
<evidence type="ECO:0000256" key="4">
    <source>
        <dbReference type="ARBA" id="ARBA00023152"/>
    </source>
</evidence>
<keyword evidence="3 7" id="KW-0312">Gluconeogenesis</keyword>
<dbReference type="GO" id="GO:0048029">
    <property type="term" value="F:monosaccharide binding"/>
    <property type="evidence" value="ECO:0007669"/>
    <property type="project" value="TreeGrafter"/>
</dbReference>
<comment type="catalytic activity">
    <reaction evidence="6 7 8">
        <text>alpha-D-glucose 6-phosphate = beta-D-fructose 6-phosphate</text>
        <dbReference type="Rhea" id="RHEA:11816"/>
        <dbReference type="ChEBI" id="CHEBI:57634"/>
        <dbReference type="ChEBI" id="CHEBI:58225"/>
        <dbReference type="EC" id="5.3.1.9"/>
    </reaction>
</comment>
<dbReference type="AlphaFoldDB" id="A0A8J2Y9Z7"/>
<dbReference type="Pfam" id="PF00342">
    <property type="entry name" value="PGI"/>
    <property type="match status" value="1"/>
</dbReference>
<dbReference type="NCBIfam" id="NF001211">
    <property type="entry name" value="PRK00179.1"/>
    <property type="match status" value="1"/>
</dbReference>
<dbReference type="GO" id="GO:0006094">
    <property type="term" value="P:gluconeogenesis"/>
    <property type="evidence" value="ECO:0007669"/>
    <property type="project" value="UniProtKB-UniRule"/>
</dbReference>
<reference evidence="9" key="2">
    <citation type="submission" date="2020-09" db="EMBL/GenBank/DDBJ databases">
        <authorList>
            <person name="Sun Q."/>
            <person name="Zhou Y."/>
        </authorList>
    </citation>
    <scope>NUCLEOTIDE SEQUENCE</scope>
    <source>
        <strain evidence="9">CGMCC 1.12924</strain>
    </source>
</reference>
<keyword evidence="7" id="KW-0963">Cytoplasm</keyword>
<dbReference type="EC" id="5.3.1.9" evidence="7"/>
<evidence type="ECO:0000256" key="5">
    <source>
        <dbReference type="ARBA" id="ARBA00023235"/>
    </source>
</evidence>
<evidence type="ECO:0000256" key="3">
    <source>
        <dbReference type="ARBA" id="ARBA00022432"/>
    </source>
</evidence>
<comment type="subcellular location">
    <subcellularLocation>
        <location evidence="7">Cytoplasm</location>
    </subcellularLocation>
</comment>
<dbReference type="Proteomes" id="UP000652231">
    <property type="component" value="Unassembled WGS sequence"/>
</dbReference>
<dbReference type="UniPathway" id="UPA00109">
    <property type="reaction ID" value="UER00181"/>
</dbReference>
<dbReference type="GO" id="GO:0006096">
    <property type="term" value="P:glycolytic process"/>
    <property type="evidence" value="ECO:0007669"/>
    <property type="project" value="UniProtKB-UniRule"/>
</dbReference>
<comment type="pathway">
    <text evidence="7">Carbohydrate biosynthesis; gluconeogenesis.</text>
</comment>